<dbReference type="PANTHER" id="PTHR42830">
    <property type="entry name" value="OSMOTICALLY INDUCIBLE FAMILY PROTEIN"/>
    <property type="match status" value="1"/>
</dbReference>
<reference evidence="1" key="1">
    <citation type="submission" date="2017-04" db="EMBL/GenBank/DDBJ databases">
        <title>Unexpected and diverse lifestyles within the genus Limnohabitans.</title>
        <authorList>
            <person name="Kasalicky V."/>
            <person name="Mehrshad M."/>
            <person name="Andrei S.-A."/>
            <person name="Salcher M."/>
            <person name="Kratochvilova H."/>
            <person name="Simek K."/>
            <person name="Ghai R."/>
        </authorList>
    </citation>
    <scope>NUCLEOTIDE SEQUENCE [LARGE SCALE GENOMIC DNA]</scope>
    <source>
        <strain evidence="1">II-D5</strain>
    </source>
</reference>
<dbReference type="InterPro" id="IPR036102">
    <property type="entry name" value="OsmC/Ohrsf"/>
</dbReference>
<dbReference type="EMBL" id="LFYT02000044">
    <property type="protein sequence ID" value="PVE41043.1"/>
    <property type="molecule type" value="Genomic_DNA"/>
</dbReference>
<dbReference type="Gene3D" id="3.30.300.20">
    <property type="match status" value="1"/>
</dbReference>
<dbReference type="STRING" id="1293045.H663_13200"/>
<keyword evidence="2" id="KW-1185">Reference proteome</keyword>
<organism evidence="1 2">
    <name type="scientific">Limnohabitans planktonicus II-D5</name>
    <dbReference type="NCBI Taxonomy" id="1293045"/>
    <lineage>
        <taxon>Bacteria</taxon>
        <taxon>Pseudomonadati</taxon>
        <taxon>Pseudomonadota</taxon>
        <taxon>Betaproteobacteria</taxon>
        <taxon>Burkholderiales</taxon>
        <taxon>Comamonadaceae</taxon>
        <taxon>Limnohabitans</taxon>
    </lineage>
</organism>
<dbReference type="Proteomes" id="UP000037507">
    <property type="component" value="Unassembled WGS sequence"/>
</dbReference>
<comment type="caution">
    <text evidence="1">The sequence shown here is derived from an EMBL/GenBank/DDBJ whole genome shotgun (WGS) entry which is preliminary data.</text>
</comment>
<dbReference type="InterPro" id="IPR052707">
    <property type="entry name" value="OsmC_Ohr_Peroxiredoxin"/>
</dbReference>
<sequence length="157" mass="17579">MANYTAEILWARSDQKFTDNRYSRQHILRFDSGIEIAGSSSPHVVPLPYSVVDAVDPEEAFVASLSSCHMLWFLSFAVKHGFVVDTYHDAAEGVMGKNAEGKLMMTTVTLRPEVKFSGDKIPTQAQLNEMHHLAHDECFIANSVKTDVRCEPRQVAH</sequence>
<dbReference type="PANTHER" id="PTHR42830:SF2">
    <property type="entry name" value="OSMC_OHR FAMILY PROTEIN"/>
    <property type="match status" value="1"/>
</dbReference>
<name>A0A2T7U8P0_9BURK</name>
<protein>
    <submittedName>
        <fullName evidence="1">Peroxiredoxin</fullName>
    </submittedName>
</protein>
<dbReference type="InterPro" id="IPR015946">
    <property type="entry name" value="KH_dom-like_a/b"/>
</dbReference>
<dbReference type="AlphaFoldDB" id="A0A2T7U8P0"/>
<evidence type="ECO:0000313" key="2">
    <source>
        <dbReference type="Proteomes" id="UP000037507"/>
    </source>
</evidence>
<gene>
    <name evidence="1" type="ORF">H663_019345</name>
</gene>
<dbReference type="SUPFAM" id="SSF82784">
    <property type="entry name" value="OsmC-like"/>
    <property type="match status" value="1"/>
</dbReference>
<dbReference type="Pfam" id="PF02566">
    <property type="entry name" value="OsmC"/>
    <property type="match status" value="1"/>
</dbReference>
<proteinExistence type="predicted"/>
<evidence type="ECO:0000313" key="1">
    <source>
        <dbReference type="EMBL" id="PVE41043.1"/>
    </source>
</evidence>
<dbReference type="InterPro" id="IPR003718">
    <property type="entry name" value="OsmC/Ohr_fam"/>
</dbReference>
<accession>A0A2T7U8P0</accession>
<dbReference type="RefSeq" id="WP_053173869.1">
    <property type="nucleotide sequence ID" value="NZ_LFYT02000044.1"/>
</dbReference>
<dbReference type="OrthoDB" id="9795405at2"/>